<dbReference type="Gene3D" id="3.40.50.2020">
    <property type="match status" value="1"/>
</dbReference>
<dbReference type="Pfam" id="PF00156">
    <property type="entry name" value="Pribosyltran"/>
    <property type="match status" value="1"/>
</dbReference>
<keyword evidence="4" id="KW-0328">Glycosyltransferase</keyword>
<evidence type="ECO:0000256" key="1">
    <source>
        <dbReference type="ARBA" id="ARBA00008007"/>
    </source>
</evidence>
<evidence type="ECO:0000259" key="3">
    <source>
        <dbReference type="Pfam" id="PF00156"/>
    </source>
</evidence>
<dbReference type="SUPFAM" id="SSF53271">
    <property type="entry name" value="PRTase-like"/>
    <property type="match status" value="1"/>
</dbReference>
<evidence type="ECO:0000256" key="2">
    <source>
        <dbReference type="SAM" id="MobiDB-lite"/>
    </source>
</evidence>
<sequence>MFPVACAGCGALDATLCVPCERMLQPDVRRRIVAGIQVCSGLDFDGVPARVLRALKADGRTGLARALAPALAAAVAAAGSPGPEPLLVVPVPTSRAAMRRRGYRVTELLARRAGVHTIRALTSVRATADQRGLSALARAGNVAGSMRAARGAPAQLAGRSVLLVDDVVTTGATLGEAARALRAAGAVVTGAATVAATARRHRPVAADSGTGRLRTGHIATSA</sequence>
<dbReference type="InterPro" id="IPR051910">
    <property type="entry name" value="ComF/GntX_DNA_util-trans"/>
</dbReference>
<comment type="similarity">
    <text evidence="1">Belongs to the ComF/GntX family.</text>
</comment>
<comment type="caution">
    <text evidence="4">The sequence shown here is derived from an EMBL/GenBank/DDBJ whole genome shotgun (WGS) entry which is preliminary data.</text>
</comment>
<dbReference type="GO" id="GO:0016757">
    <property type="term" value="F:glycosyltransferase activity"/>
    <property type="evidence" value="ECO:0007669"/>
    <property type="project" value="UniProtKB-KW"/>
</dbReference>
<dbReference type="InterPro" id="IPR000836">
    <property type="entry name" value="PRTase_dom"/>
</dbReference>
<keyword evidence="4" id="KW-0808">Transferase</keyword>
<dbReference type="CDD" id="cd06223">
    <property type="entry name" value="PRTases_typeI"/>
    <property type="match status" value="1"/>
</dbReference>
<reference evidence="5" key="1">
    <citation type="journal article" date="2019" name="Int. J. Syst. Evol. Microbiol.">
        <title>The Global Catalogue of Microorganisms (GCM) 10K type strain sequencing project: providing services to taxonomists for standard genome sequencing and annotation.</title>
        <authorList>
            <consortium name="The Broad Institute Genomics Platform"/>
            <consortium name="The Broad Institute Genome Sequencing Center for Infectious Disease"/>
            <person name="Wu L."/>
            <person name="Ma J."/>
        </authorList>
    </citation>
    <scope>NUCLEOTIDE SEQUENCE [LARGE SCALE GENOMIC DNA]</scope>
    <source>
        <strain evidence="5">JCM 16950</strain>
    </source>
</reference>
<evidence type="ECO:0000313" key="4">
    <source>
        <dbReference type="EMBL" id="GAA3768093.1"/>
    </source>
</evidence>
<dbReference type="PANTHER" id="PTHR47505">
    <property type="entry name" value="DNA UTILIZATION PROTEIN YHGH"/>
    <property type="match status" value="1"/>
</dbReference>
<keyword evidence="5" id="KW-1185">Reference proteome</keyword>
<organism evidence="4 5">
    <name type="scientific">Microbacterium kribbense</name>
    <dbReference type="NCBI Taxonomy" id="433645"/>
    <lineage>
        <taxon>Bacteria</taxon>
        <taxon>Bacillati</taxon>
        <taxon>Actinomycetota</taxon>
        <taxon>Actinomycetes</taxon>
        <taxon>Micrococcales</taxon>
        <taxon>Microbacteriaceae</taxon>
        <taxon>Microbacterium</taxon>
    </lineage>
</organism>
<dbReference type="Proteomes" id="UP001500540">
    <property type="component" value="Unassembled WGS sequence"/>
</dbReference>
<gene>
    <name evidence="4" type="ORF">GCM10022240_20640</name>
</gene>
<accession>A0ABP7GNY7</accession>
<evidence type="ECO:0000313" key="5">
    <source>
        <dbReference type="Proteomes" id="UP001500540"/>
    </source>
</evidence>
<dbReference type="EMBL" id="BAABAF010000007">
    <property type="protein sequence ID" value="GAA3768093.1"/>
    <property type="molecule type" value="Genomic_DNA"/>
</dbReference>
<dbReference type="PANTHER" id="PTHR47505:SF1">
    <property type="entry name" value="DNA UTILIZATION PROTEIN YHGH"/>
    <property type="match status" value="1"/>
</dbReference>
<feature type="region of interest" description="Disordered" evidence="2">
    <location>
        <begin position="202"/>
        <end position="222"/>
    </location>
</feature>
<feature type="domain" description="Phosphoribosyltransferase" evidence="3">
    <location>
        <begin position="100"/>
        <end position="203"/>
    </location>
</feature>
<protein>
    <submittedName>
        <fullName evidence="4">Phosphoribosyltransferase family protein</fullName>
    </submittedName>
</protein>
<name>A0ABP7GNY7_9MICO</name>
<proteinExistence type="inferred from homology"/>
<dbReference type="InterPro" id="IPR029057">
    <property type="entry name" value="PRTase-like"/>
</dbReference>